<evidence type="ECO:0000313" key="4">
    <source>
        <dbReference type="EMBL" id="RNI22520.1"/>
    </source>
</evidence>
<evidence type="ECO:0000256" key="1">
    <source>
        <dbReference type="ARBA" id="ARBA00006129"/>
    </source>
</evidence>
<sequence length="600" mass="67225">MGDFVLGISAYYHDAAACLVGRGKIWAAAQEERFTRKKFDDAFPEQAIRYCLSEAGITLSEVEAVVFYDKPLLKFERLLETYYQNAPNGFTSFQASMPIWLKDKLFLKTTLQKAFKEIDLETEPPLFFSEHHLSHAASAFYSSAFEEAAVLTIDGVGEWATAGIYHGQGTQLKSLVEMKFPDSVGLLYTSFTYFLGFRVNSGEYKLMGLAPYGRPEQSQQLRQKIERELVTLYEDGSITLNQKFFQYATSLKMIHEKNWEQLWGFPVRASSETLNQNHADLALAIQQFTEEVVLRMAKTAKRLTGSKNLCLAGGVALNCVATGKLENCGIFENIYTQPASGDAGGALGAALAFSHLYLKTPRQKTDGYDALQGSYLGPEFTEKEIENALIRSKLPFEQYAQVNQLVEITAEYLKEGKIVGWFQGRMEWGPRALGNRSILADPRNPKMQSILNLKTKHREDFRPFAPAVPLEHKATYFENGAPSPYMTTTTLLKPEHRLQVEEKFAQSDITSKLHTPKSNLPAITHSDFSARVQTVTPGTNERFWKLLNAFGKKTGTPVLVNTSFNVNEEPIVASPSDALRCFVGTEIDLLVIGNFVVRKP</sequence>
<dbReference type="InterPro" id="IPR038152">
    <property type="entry name" value="Carbam_trans_C_sf"/>
</dbReference>
<dbReference type="Gene3D" id="3.30.420.40">
    <property type="match status" value="2"/>
</dbReference>
<dbReference type="InterPro" id="IPR031730">
    <property type="entry name" value="Carbam_trans_C"/>
</dbReference>
<comment type="caution">
    <text evidence="4">The sequence shown here is derived from an EMBL/GenBank/DDBJ whole genome shotgun (WGS) entry which is preliminary data.</text>
</comment>
<dbReference type="AlphaFoldDB" id="A0A3M9MAC8"/>
<accession>A0A3M9MAC8</accession>
<feature type="domain" description="Carbamoyltransferase C-terminal" evidence="3">
    <location>
        <begin position="410"/>
        <end position="599"/>
    </location>
</feature>
<dbReference type="Gene3D" id="3.90.870.20">
    <property type="entry name" value="Carbamoyltransferase, C-terminal domain"/>
    <property type="match status" value="1"/>
</dbReference>
<keyword evidence="5" id="KW-1185">Reference proteome</keyword>
<dbReference type="SUPFAM" id="SSF53067">
    <property type="entry name" value="Actin-like ATPase domain"/>
    <property type="match status" value="1"/>
</dbReference>
<comment type="similarity">
    <text evidence="1">Belongs to the NodU/CmcH family.</text>
</comment>
<evidence type="ECO:0008006" key="6">
    <source>
        <dbReference type="Google" id="ProtNLM"/>
    </source>
</evidence>
<dbReference type="Pfam" id="PF02543">
    <property type="entry name" value="Carbam_trans_N"/>
    <property type="match status" value="1"/>
</dbReference>
<name>A0A3M9MAC8_9BACT</name>
<dbReference type="InterPro" id="IPR051338">
    <property type="entry name" value="NodU/CmcH_Carbamoyltrnsfr"/>
</dbReference>
<dbReference type="GO" id="GO:0003824">
    <property type="term" value="F:catalytic activity"/>
    <property type="evidence" value="ECO:0007669"/>
    <property type="project" value="InterPro"/>
</dbReference>
<dbReference type="InterPro" id="IPR043129">
    <property type="entry name" value="ATPase_NBD"/>
</dbReference>
<protein>
    <recommendedName>
        <fullName evidence="6">Carbamoyltransferase</fullName>
    </recommendedName>
</protein>
<dbReference type="OrthoDB" id="9780777at2"/>
<dbReference type="PANTHER" id="PTHR34847">
    <property type="entry name" value="NODULATION PROTEIN U"/>
    <property type="match status" value="1"/>
</dbReference>
<dbReference type="Proteomes" id="UP000272117">
    <property type="component" value="Unassembled WGS sequence"/>
</dbReference>
<evidence type="ECO:0000313" key="5">
    <source>
        <dbReference type="Proteomes" id="UP000272117"/>
    </source>
</evidence>
<proteinExistence type="inferred from homology"/>
<dbReference type="PANTHER" id="PTHR34847:SF1">
    <property type="entry name" value="NODULATION PROTEIN U"/>
    <property type="match status" value="1"/>
</dbReference>
<gene>
    <name evidence="4" type="ORF">EFB08_20695</name>
</gene>
<reference evidence="4 5" key="1">
    <citation type="submission" date="2018-11" db="EMBL/GenBank/DDBJ databases">
        <title>Rufibacter latericius sp. nov., isolated from water in Baiyang Lake.</title>
        <authorList>
            <person name="Yang Y."/>
        </authorList>
    </citation>
    <scope>NUCLEOTIDE SEQUENCE [LARGE SCALE GENOMIC DNA]</scope>
    <source>
        <strain evidence="4 5">R-22-1c-1</strain>
    </source>
</reference>
<organism evidence="4 5">
    <name type="scientific">Rufibacter latericius</name>
    <dbReference type="NCBI Taxonomy" id="2487040"/>
    <lineage>
        <taxon>Bacteria</taxon>
        <taxon>Pseudomonadati</taxon>
        <taxon>Bacteroidota</taxon>
        <taxon>Cytophagia</taxon>
        <taxon>Cytophagales</taxon>
        <taxon>Hymenobacteraceae</taxon>
        <taxon>Rufibacter</taxon>
    </lineage>
</organism>
<dbReference type="InterPro" id="IPR003696">
    <property type="entry name" value="Carbtransf_dom"/>
</dbReference>
<evidence type="ECO:0000259" key="3">
    <source>
        <dbReference type="Pfam" id="PF16861"/>
    </source>
</evidence>
<feature type="domain" description="Carbamoyltransferase" evidence="2">
    <location>
        <begin position="5"/>
        <end position="351"/>
    </location>
</feature>
<dbReference type="EMBL" id="RJJD01000021">
    <property type="protein sequence ID" value="RNI22520.1"/>
    <property type="molecule type" value="Genomic_DNA"/>
</dbReference>
<dbReference type="CDD" id="cd24098">
    <property type="entry name" value="ASKHA_NBD_TobZ_N"/>
    <property type="match status" value="1"/>
</dbReference>
<dbReference type="Pfam" id="PF16861">
    <property type="entry name" value="Carbam_trans_C"/>
    <property type="match status" value="1"/>
</dbReference>
<evidence type="ECO:0000259" key="2">
    <source>
        <dbReference type="Pfam" id="PF02543"/>
    </source>
</evidence>
<dbReference type="RefSeq" id="WP_123128878.1">
    <property type="nucleotide sequence ID" value="NZ_RJJD01000021.1"/>
</dbReference>